<organism evidence="4 5">
    <name type="scientific">Streptomyces lavendofoliae</name>
    <dbReference type="NCBI Taxonomy" id="67314"/>
    <lineage>
        <taxon>Bacteria</taxon>
        <taxon>Bacillati</taxon>
        <taxon>Actinomycetota</taxon>
        <taxon>Actinomycetes</taxon>
        <taxon>Kitasatosporales</taxon>
        <taxon>Streptomycetaceae</taxon>
        <taxon>Streptomyces</taxon>
    </lineage>
</organism>
<protein>
    <recommendedName>
        <fullName evidence="3">SnoaL-like domain-containing protein</fullName>
    </recommendedName>
</protein>
<keyword evidence="5" id="KW-1185">Reference proteome</keyword>
<dbReference type="Proteomes" id="UP000636661">
    <property type="component" value="Unassembled WGS sequence"/>
</dbReference>
<feature type="chain" id="PRO_5039716881" description="SnoaL-like domain-containing protein" evidence="2">
    <location>
        <begin position="24"/>
        <end position="173"/>
    </location>
</feature>
<accession>A0A918M643</accession>
<comment type="caution">
    <text evidence="4">The sequence shown here is derived from an EMBL/GenBank/DDBJ whole genome shotgun (WGS) entry which is preliminary data.</text>
</comment>
<gene>
    <name evidence="4" type="ORF">GCM10010274_48970</name>
</gene>
<reference evidence="4" key="2">
    <citation type="submission" date="2020-09" db="EMBL/GenBank/DDBJ databases">
        <authorList>
            <person name="Sun Q."/>
            <person name="Ohkuma M."/>
        </authorList>
    </citation>
    <scope>NUCLEOTIDE SEQUENCE</scope>
    <source>
        <strain evidence="4">JCM 4391</strain>
    </source>
</reference>
<dbReference type="InterPro" id="IPR037401">
    <property type="entry name" value="SnoaL-like"/>
</dbReference>
<evidence type="ECO:0000259" key="3">
    <source>
        <dbReference type="Pfam" id="PF12680"/>
    </source>
</evidence>
<name>A0A918M643_9ACTN</name>
<evidence type="ECO:0000313" key="4">
    <source>
        <dbReference type="EMBL" id="GGU54092.1"/>
    </source>
</evidence>
<dbReference type="AlphaFoldDB" id="A0A918M643"/>
<dbReference type="EMBL" id="BMTP01000013">
    <property type="protein sequence ID" value="GGU54092.1"/>
    <property type="molecule type" value="Genomic_DNA"/>
</dbReference>
<sequence length="173" mass="17895">MRKRVIPPVALTAALLLGATACSGDGDGAGTPSATTATGGAQDRAAASPAPSDTVSRVRESAPAGDDSDAVDPAAQAYVDAVAAEDLDALVAAFHPDAELTDVGRRFDGHDEIRRWADNEVIGGRLTVLKNTPKSNGTTLLVRFAPGGTGGFEANYEFDVRDGRIEKLNLQYA</sequence>
<dbReference type="RefSeq" id="WP_189553198.1">
    <property type="nucleotide sequence ID" value="NZ_BMTP01000013.1"/>
</dbReference>
<reference evidence="4" key="1">
    <citation type="journal article" date="2014" name="Int. J. Syst. Evol. Microbiol.">
        <title>Complete genome sequence of Corynebacterium casei LMG S-19264T (=DSM 44701T), isolated from a smear-ripened cheese.</title>
        <authorList>
            <consortium name="US DOE Joint Genome Institute (JGI-PGF)"/>
            <person name="Walter F."/>
            <person name="Albersmeier A."/>
            <person name="Kalinowski J."/>
            <person name="Ruckert C."/>
        </authorList>
    </citation>
    <scope>NUCLEOTIDE SEQUENCE</scope>
    <source>
        <strain evidence="4">JCM 4391</strain>
    </source>
</reference>
<dbReference type="PROSITE" id="PS51257">
    <property type="entry name" value="PROKAR_LIPOPROTEIN"/>
    <property type="match status" value="1"/>
</dbReference>
<evidence type="ECO:0000313" key="5">
    <source>
        <dbReference type="Proteomes" id="UP000636661"/>
    </source>
</evidence>
<feature type="region of interest" description="Disordered" evidence="1">
    <location>
        <begin position="22"/>
        <end position="71"/>
    </location>
</feature>
<feature type="domain" description="SnoaL-like" evidence="3">
    <location>
        <begin position="76"/>
        <end position="165"/>
    </location>
</feature>
<evidence type="ECO:0000256" key="1">
    <source>
        <dbReference type="SAM" id="MobiDB-lite"/>
    </source>
</evidence>
<feature type="signal peptide" evidence="2">
    <location>
        <begin position="1"/>
        <end position="23"/>
    </location>
</feature>
<evidence type="ECO:0000256" key="2">
    <source>
        <dbReference type="SAM" id="SignalP"/>
    </source>
</evidence>
<keyword evidence="2" id="KW-0732">Signal</keyword>
<dbReference type="InterPro" id="IPR032710">
    <property type="entry name" value="NTF2-like_dom_sf"/>
</dbReference>
<dbReference type="Gene3D" id="3.10.450.50">
    <property type="match status" value="1"/>
</dbReference>
<feature type="compositionally biased region" description="Low complexity" evidence="1">
    <location>
        <begin position="22"/>
        <end position="41"/>
    </location>
</feature>
<dbReference type="Pfam" id="PF12680">
    <property type="entry name" value="SnoaL_2"/>
    <property type="match status" value="1"/>
</dbReference>
<dbReference type="SUPFAM" id="SSF54427">
    <property type="entry name" value="NTF2-like"/>
    <property type="match status" value="1"/>
</dbReference>
<proteinExistence type="predicted"/>